<gene>
    <name evidence="2" type="ORF">JCGZ_08385</name>
</gene>
<dbReference type="PANTHER" id="PTHR31170">
    <property type="entry name" value="BNAC04G53230D PROTEIN"/>
    <property type="match status" value="1"/>
</dbReference>
<dbReference type="EMBL" id="KK914461">
    <property type="protein sequence ID" value="KDP35990.1"/>
    <property type="molecule type" value="Genomic_DNA"/>
</dbReference>
<dbReference type="AlphaFoldDB" id="A0A067KUN3"/>
<feature type="transmembrane region" description="Helical" evidence="1">
    <location>
        <begin position="96"/>
        <end position="113"/>
    </location>
</feature>
<keyword evidence="3" id="KW-1185">Reference proteome</keyword>
<feature type="transmembrane region" description="Helical" evidence="1">
    <location>
        <begin position="379"/>
        <end position="403"/>
    </location>
</feature>
<dbReference type="InterPro" id="IPR004158">
    <property type="entry name" value="DUF247_pln"/>
</dbReference>
<dbReference type="Proteomes" id="UP000027138">
    <property type="component" value="Unassembled WGS sequence"/>
</dbReference>
<organism evidence="2 3">
    <name type="scientific">Jatropha curcas</name>
    <name type="common">Barbados nut</name>
    <dbReference type="NCBI Taxonomy" id="180498"/>
    <lineage>
        <taxon>Eukaryota</taxon>
        <taxon>Viridiplantae</taxon>
        <taxon>Streptophyta</taxon>
        <taxon>Embryophyta</taxon>
        <taxon>Tracheophyta</taxon>
        <taxon>Spermatophyta</taxon>
        <taxon>Magnoliopsida</taxon>
        <taxon>eudicotyledons</taxon>
        <taxon>Gunneridae</taxon>
        <taxon>Pentapetalae</taxon>
        <taxon>rosids</taxon>
        <taxon>fabids</taxon>
        <taxon>Malpighiales</taxon>
        <taxon>Euphorbiaceae</taxon>
        <taxon>Crotonoideae</taxon>
        <taxon>Jatropheae</taxon>
        <taxon>Jatropha</taxon>
    </lineage>
</organism>
<dbReference type="Pfam" id="PF03140">
    <property type="entry name" value="DUF247"/>
    <property type="match status" value="1"/>
</dbReference>
<dbReference type="STRING" id="180498.A0A067KUN3"/>
<keyword evidence="1" id="KW-0472">Membrane</keyword>
<protein>
    <submittedName>
        <fullName evidence="2">Uncharacterized protein</fullName>
    </submittedName>
</protein>
<reference evidence="2 3" key="1">
    <citation type="journal article" date="2014" name="PLoS ONE">
        <title>Global Analysis of Gene Expression Profiles in Physic Nut (Jatropha curcas L.) Seedlings Exposed to Salt Stress.</title>
        <authorList>
            <person name="Zhang L."/>
            <person name="Zhang C."/>
            <person name="Wu P."/>
            <person name="Chen Y."/>
            <person name="Li M."/>
            <person name="Jiang H."/>
            <person name="Wu G."/>
        </authorList>
    </citation>
    <scope>NUCLEOTIDE SEQUENCE [LARGE SCALE GENOMIC DNA]</scope>
    <source>
        <strain evidence="3">cv. GZQX0401</strain>
        <tissue evidence="2">Young leaves</tissue>
    </source>
</reference>
<evidence type="ECO:0000256" key="1">
    <source>
        <dbReference type="SAM" id="Phobius"/>
    </source>
</evidence>
<proteinExistence type="predicted"/>
<sequence>MHPLSDECCIYRVPDRLRQNDKAYTPRVVCIGPFHHAQKNLEAMEEHKFRYLQDFLQLSEINLEDYIKFVGENEDRLRNCYAENIKLNSYDFVKMILLDAIFVIMILLKFSFIELQDKSDRVCNKPWLIRDIRFDLLLLENQIPFFVLEDLIMLSNIQMHLGKISILKLVYELFKNIWDSWAMDYILEIRNCSSNEIKHILDLIRKCQKPSELLQPHKDIEMLVIPSITELYQAGVKFRASSSKNIFDIKFRNGILEIPLFAIDDHTESVLRNLQAFEQCNCLDNYVGDYIALMAKLVNGSRDVELLVENGITENGIAENGLQGNEAVAILFRNIDKENILFSNKFYYLVLIEDLNVYCKTSWHKWKANLKQKYFNTPWAGISVIGAVILLLLTVIQTVCSLLQV</sequence>
<dbReference type="OrthoDB" id="672127at2759"/>
<name>A0A067KUN3_JATCU</name>
<keyword evidence="1" id="KW-1133">Transmembrane helix</keyword>
<accession>A0A067KUN3</accession>
<dbReference type="PANTHER" id="PTHR31170:SF17">
    <property type="match status" value="1"/>
</dbReference>
<evidence type="ECO:0000313" key="2">
    <source>
        <dbReference type="EMBL" id="KDP35990.1"/>
    </source>
</evidence>
<evidence type="ECO:0000313" key="3">
    <source>
        <dbReference type="Proteomes" id="UP000027138"/>
    </source>
</evidence>
<keyword evidence="1" id="KW-0812">Transmembrane</keyword>